<comment type="caution">
    <text evidence="2">The sequence shown here is derived from an EMBL/GenBank/DDBJ whole genome shotgun (WGS) entry which is preliminary data.</text>
</comment>
<gene>
    <name evidence="2" type="ORF">DI599_19600</name>
</gene>
<feature type="signal peptide" evidence="1">
    <location>
        <begin position="1"/>
        <end position="21"/>
    </location>
</feature>
<dbReference type="Proteomes" id="UP000249198">
    <property type="component" value="Unassembled WGS sequence"/>
</dbReference>
<organism evidence="2 3">
    <name type="scientific">Pseudomonas kuykendallii</name>
    <dbReference type="NCBI Taxonomy" id="1007099"/>
    <lineage>
        <taxon>Bacteria</taxon>
        <taxon>Pseudomonadati</taxon>
        <taxon>Pseudomonadota</taxon>
        <taxon>Gammaproteobacteria</taxon>
        <taxon>Pseudomonadales</taxon>
        <taxon>Pseudomonadaceae</taxon>
        <taxon>Pseudomonas</taxon>
    </lineage>
</organism>
<evidence type="ECO:0000313" key="2">
    <source>
        <dbReference type="EMBL" id="PZP21291.1"/>
    </source>
</evidence>
<name>A0A2W5CQ75_9PSED</name>
<evidence type="ECO:0000313" key="3">
    <source>
        <dbReference type="Proteomes" id="UP000249198"/>
    </source>
</evidence>
<feature type="chain" id="PRO_5016011545" evidence="1">
    <location>
        <begin position="22"/>
        <end position="138"/>
    </location>
</feature>
<dbReference type="AlphaFoldDB" id="A0A2W5CQ75"/>
<accession>A0A2W5CQ75</accession>
<dbReference type="PROSITE" id="PS51257">
    <property type="entry name" value="PROKAR_LIPOPROTEIN"/>
    <property type="match status" value="1"/>
</dbReference>
<dbReference type="RefSeq" id="WP_273234509.1">
    <property type="nucleotide sequence ID" value="NZ_QFOH01000031.1"/>
</dbReference>
<sequence length="138" mass="14248">MNLQRSLLAALFTVSCGLATASPPPAMGNGAMAPPAENPAPDSPARLIVSRDEEGLNACTVDLYVQNQMAAQIPPGEQVVLEVAAGDIALSVAQAGSALCKPDQAQVSVQSVLLQPGETRGYKVMQNASGFFLSPQIE</sequence>
<proteinExistence type="predicted"/>
<protein>
    <submittedName>
        <fullName evidence="2">Uncharacterized protein</fullName>
    </submittedName>
</protein>
<keyword evidence="1" id="KW-0732">Signal</keyword>
<dbReference type="EMBL" id="QFOH01000031">
    <property type="protein sequence ID" value="PZP21291.1"/>
    <property type="molecule type" value="Genomic_DNA"/>
</dbReference>
<evidence type="ECO:0000256" key="1">
    <source>
        <dbReference type="SAM" id="SignalP"/>
    </source>
</evidence>
<reference evidence="2 3" key="1">
    <citation type="submission" date="2017-08" db="EMBL/GenBank/DDBJ databases">
        <title>Infants hospitalized years apart are colonized by the same room-sourced microbial strains.</title>
        <authorList>
            <person name="Brooks B."/>
            <person name="Olm M.R."/>
            <person name="Firek B.A."/>
            <person name="Baker R."/>
            <person name="Thomas B.C."/>
            <person name="Morowitz M.J."/>
            <person name="Banfield J.F."/>
        </authorList>
    </citation>
    <scope>NUCLEOTIDE SEQUENCE [LARGE SCALE GENOMIC DNA]</scope>
    <source>
        <strain evidence="2">S2_009_000_R2_77</strain>
    </source>
</reference>